<accession>A0A9P4I062</accession>
<dbReference type="Pfam" id="PF22917">
    <property type="entry name" value="PRISE"/>
    <property type="match status" value="1"/>
</dbReference>
<evidence type="ECO:0000313" key="2">
    <source>
        <dbReference type="EMBL" id="KAF2092511.1"/>
    </source>
</evidence>
<proteinExistence type="predicted"/>
<dbReference type="SUPFAM" id="SSF51735">
    <property type="entry name" value="NAD(P)-binding Rossmann-fold domains"/>
    <property type="match status" value="1"/>
</dbReference>
<dbReference type="Proteomes" id="UP000799772">
    <property type="component" value="Unassembled WGS sequence"/>
</dbReference>
<reference evidence="2" key="1">
    <citation type="journal article" date="2020" name="Stud. Mycol.">
        <title>101 Dothideomycetes genomes: a test case for predicting lifestyles and emergence of pathogens.</title>
        <authorList>
            <person name="Haridas S."/>
            <person name="Albert R."/>
            <person name="Binder M."/>
            <person name="Bloem J."/>
            <person name="Labutti K."/>
            <person name="Salamov A."/>
            <person name="Andreopoulos B."/>
            <person name="Baker S."/>
            <person name="Barry K."/>
            <person name="Bills G."/>
            <person name="Bluhm B."/>
            <person name="Cannon C."/>
            <person name="Castanera R."/>
            <person name="Culley D."/>
            <person name="Daum C."/>
            <person name="Ezra D."/>
            <person name="Gonzalez J."/>
            <person name="Henrissat B."/>
            <person name="Kuo A."/>
            <person name="Liang C."/>
            <person name="Lipzen A."/>
            <person name="Lutzoni F."/>
            <person name="Magnuson J."/>
            <person name="Mondo S."/>
            <person name="Nolan M."/>
            <person name="Ohm R."/>
            <person name="Pangilinan J."/>
            <person name="Park H.-J."/>
            <person name="Ramirez L."/>
            <person name="Alfaro M."/>
            <person name="Sun H."/>
            <person name="Tritt A."/>
            <person name="Yoshinaga Y."/>
            <person name="Zwiers L.-H."/>
            <person name="Turgeon B."/>
            <person name="Goodwin S."/>
            <person name="Spatafora J."/>
            <person name="Crous P."/>
            <person name="Grigoriev I."/>
        </authorList>
    </citation>
    <scope>NUCLEOTIDE SEQUENCE</scope>
    <source>
        <strain evidence="2">CBS 133067</strain>
    </source>
</reference>
<organism evidence="2 3">
    <name type="scientific">Rhizodiscina lignyota</name>
    <dbReference type="NCBI Taxonomy" id="1504668"/>
    <lineage>
        <taxon>Eukaryota</taxon>
        <taxon>Fungi</taxon>
        <taxon>Dikarya</taxon>
        <taxon>Ascomycota</taxon>
        <taxon>Pezizomycotina</taxon>
        <taxon>Dothideomycetes</taxon>
        <taxon>Pleosporomycetidae</taxon>
        <taxon>Aulographales</taxon>
        <taxon>Rhizodiscinaceae</taxon>
        <taxon>Rhizodiscina</taxon>
    </lineage>
</organism>
<comment type="caution">
    <text evidence="2">The sequence shown here is derived from an EMBL/GenBank/DDBJ whole genome shotgun (WGS) entry which is preliminary data.</text>
</comment>
<protein>
    <submittedName>
        <fullName evidence="2">NAD dependent epimerase/dehydratase family protein-like protein</fullName>
    </submittedName>
</protein>
<dbReference type="InterPro" id="IPR036291">
    <property type="entry name" value="NAD(P)-bd_dom_sf"/>
</dbReference>
<evidence type="ECO:0000313" key="3">
    <source>
        <dbReference type="Proteomes" id="UP000799772"/>
    </source>
</evidence>
<dbReference type="AlphaFoldDB" id="A0A9P4I062"/>
<dbReference type="InterPro" id="IPR055222">
    <property type="entry name" value="PRISE-like_Rossmann-fold"/>
</dbReference>
<dbReference type="OrthoDB" id="1731983at2759"/>
<feature type="domain" description="PRISE-like Rossmann-fold" evidence="1">
    <location>
        <begin position="28"/>
        <end position="294"/>
    </location>
</feature>
<sequence length="418" mass="46456">MATQIQTVYNEGPYCGLPDYPGIHGQTAIVVGANGISGQYMLRLLSKHPQRWTKIFALSRRPPHGFDAPHIQHVSIDLLGGVDSIQRTLDAVNVSADYVFFFAYKESSGAEGELWGGQDQMVIDNGQMLRDFILAMKNRPFKRLVLQTGAKHYGIHIGPAISPSKEDDPRVLTLPNFYYHQEDTLKELGPQQNFDWSVVRPSHIIGAVKGNFMNVGIAIGLYIVICQELGQPVEFYGTHAKYLSVETFSSAYLNSALSEYCALTPACGNEAFNAANGDIPTWSRVIPDVAAYLSAPMASDSVFQKPGAFPAQSVSKLPAPRDPSEHGVFELRNSLEQWAKQQPVQEAWDRLAAREGLDRDVFYQASWGFADGVVSFQHSIMFDMNKVRRFGFHATVDSTADFVECIKTAQELKFLPKR</sequence>
<dbReference type="Gene3D" id="3.40.50.720">
    <property type="entry name" value="NAD(P)-binding Rossmann-like Domain"/>
    <property type="match status" value="1"/>
</dbReference>
<gene>
    <name evidence="2" type="ORF">NA57DRAFT_82227</name>
</gene>
<evidence type="ECO:0000259" key="1">
    <source>
        <dbReference type="Pfam" id="PF22917"/>
    </source>
</evidence>
<name>A0A9P4I062_9PEZI</name>
<dbReference type="EMBL" id="ML978145">
    <property type="protein sequence ID" value="KAF2092511.1"/>
    <property type="molecule type" value="Genomic_DNA"/>
</dbReference>
<dbReference type="PANTHER" id="PTHR32487:SF29">
    <property type="entry name" value="NAD-DEPENDENT EPIMERASE_DEHYDRATASE DOMAIN-CONTAINING PROTEIN"/>
    <property type="match status" value="1"/>
</dbReference>
<keyword evidence="3" id="KW-1185">Reference proteome</keyword>
<dbReference type="PANTHER" id="PTHR32487">
    <property type="entry name" value="3-OXO-DELTA(4,5)-STEROID 5-BETA-REDUCTASE"/>
    <property type="match status" value="1"/>
</dbReference>
<dbReference type="CDD" id="cd08948">
    <property type="entry name" value="5beta-POR_like_SDR_a"/>
    <property type="match status" value="1"/>
</dbReference>